<proteinExistence type="predicted"/>
<dbReference type="NCBIfam" id="NF041554">
    <property type="entry name" value="SA1362_fam"/>
    <property type="match status" value="1"/>
</dbReference>
<organism evidence="2 3">
    <name type="scientific">Sporolactobacillus shoreae</name>
    <dbReference type="NCBI Taxonomy" id="1465501"/>
    <lineage>
        <taxon>Bacteria</taxon>
        <taxon>Bacillati</taxon>
        <taxon>Bacillota</taxon>
        <taxon>Bacilli</taxon>
        <taxon>Bacillales</taxon>
        <taxon>Sporolactobacillaceae</taxon>
        <taxon>Sporolactobacillus</taxon>
    </lineage>
</organism>
<sequence length="133" mass="15035">MKTFLYSLIFSLIIALGIFGLLTKIFSNPTALLVQLLILAAIIAVGLFFFKRLAEGTGNADQALYRRAAKQSLKRRKITSISRKFRGIHPSRFKVISSGSRSFKELSRQSIKEHGHLTVIEGKKNKKKKRVLF</sequence>
<evidence type="ECO:0000313" key="2">
    <source>
        <dbReference type="EMBL" id="TGA96400.1"/>
    </source>
</evidence>
<name>A0A4Z0GK55_9BACL</name>
<dbReference type="InterPro" id="IPR048110">
    <property type="entry name" value="SA1362/YqhP-like"/>
</dbReference>
<keyword evidence="1" id="KW-0812">Transmembrane</keyword>
<reference evidence="2 3" key="1">
    <citation type="journal article" date="2015" name="Int. J. Syst. Evol. Microbiol.">
        <title>Sporolactobacillus shoreae sp. nov. and Sporolactobacillus spathodeae sp. nov., two spore-forming lactic acid bacteria isolated from tree barks in Thailand.</title>
        <authorList>
            <person name="Thamacharoensuk T."/>
            <person name="Kitahara M."/>
            <person name="Ohkuma M."/>
            <person name="Thongchul N."/>
            <person name="Tanasupawat S."/>
        </authorList>
    </citation>
    <scope>NUCLEOTIDE SEQUENCE [LARGE SCALE GENOMIC DNA]</scope>
    <source>
        <strain evidence="2 3">BK92</strain>
    </source>
</reference>
<gene>
    <name evidence="2" type="ORF">E4665_15710</name>
</gene>
<feature type="transmembrane region" description="Helical" evidence="1">
    <location>
        <begin position="5"/>
        <end position="26"/>
    </location>
</feature>
<accession>A0A4Z0GK55</accession>
<protein>
    <submittedName>
        <fullName evidence="2">Uncharacterized protein</fullName>
    </submittedName>
</protein>
<dbReference type="OrthoDB" id="2989424at2"/>
<keyword evidence="1" id="KW-0472">Membrane</keyword>
<keyword evidence="3" id="KW-1185">Reference proteome</keyword>
<keyword evidence="1" id="KW-1133">Transmembrane helix</keyword>
<evidence type="ECO:0000256" key="1">
    <source>
        <dbReference type="SAM" id="Phobius"/>
    </source>
</evidence>
<dbReference type="Proteomes" id="UP000298347">
    <property type="component" value="Unassembled WGS sequence"/>
</dbReference>
<evidence type="ECO:0000313" key="3">
    <source>
        <dbReference type="Proteomes" id="UP000298347"/>
    </source>
</evidence>
<feature type="transmembrane region" description="Helical" evidence="1">
    <location>
        <begin position="32"/>
        <end position="50"/>
    </location>
</feature>
<dbReference type="AlphaFoldDB" id="A0A4Z0GK55"/>
<dbReference type="EMBL" id="SRJD01000025">
    <property type="protein sequence ID" value="TGA96400.1"/>
    <property type="molecule type" value="Genomic_DNA"/>
</dbReference>
<comment type="caution">
    <text evidence="2">The sequence shown here is derived from an EMBL/GenBank/DDBJ whole genome shotgun (WGS) entry which is preliminary data.</text>
</comment>